<dbReference type="InterPro" id="IPR009836">
    <property type="entry name" value="GRDP-like"/>
</dbReference>
<proteinExistence type="predicted"/>
<organism evidence="1 2">
    <name type="scientific">Acrobeloides nanus</name>
    <dbReference type="NCBI Taxonomy" id="290746"/>
    <lineage>
        <taxon>Eukaryota</taxon>
        <taxon>Metazoa</taxon>
        <taxon>Ecdysozoa</taxon>
        <taxon>Nematoda</taxon>
        <taxon>Chromadorea</taxon>
        <taxon>Rhabditida</taxon>
        <taxon>Tylenchina</taxon>
        <taxon>Cephalobomorpha</taxon>
        <taxon>Cephaloboidea</taxon>
        <taxon>Cephalobidae</taxon>
        <taxon>Acrobeloides</taxon>
    </lineage>
</organism>
<evidence type="ECO:0000313" key="1">
    <source>
        <dbReference type="Proteomes" id="UP000887540"/>
    </source>
</evidence>
<accession>A0A914CA62</accession>
<reference evidence="2" key="1">
    <citation type="submission" date="2022-11" db="UniProtKB">
        <authorList>
            <consortium name="WormBaseParasite"/>
        </authorList>
    </citation>
    <scope>IDENTIFICATION</scope>
</reference>
<protein>
    <submittedName>
        <fullName evidence="2">Uncharacterized protein</fullName>
    </submittedName>
</protein>
<name>A0A914CA62_9BILA</name>
<evidence type="ECO:0000313" key="2">
    <source>
        <dbReference type="WBParaSite" id="ACRNAN_Path_704.g2647.t1"/>
    </source>
</evidence>
<keyword evidence="1" id="KW-1185">Reference proteome</keyword>
<dbReference type="PANTHER" id="PTHR34365:SF7">
    <property type="entry name" value="GLYCINE-RICH DOMAIN-CONTAINING PROTEIN 1"/>
    <property type="match status" value="1"/>
</dbReference>
<dbReference type="PANTHER" id="PTHR34365">
    <property type="entry name" value="ENOLASE (DUF1399)"/>
    <property type="match status" value="1"/>
</dbReference>
<dbReference type="WBParaSite" id="ACRNAN_Path_704.g2647.t1">
    <property type="protein sequence ID" value="ACRNAN_Path_704.g2647.t1"/>
    <property type="gene ID" value="ACRNAN_Path_704.g2647"/>
</dbReference>
<dbReference type="Pfam" id="PF07173">
    <property type="entry name" value="GRDP-like"/>
    <property type="match status" value="1"/>
</dbReference>
<dbReference type="AlphaFoldDB" id="A0A914CA62"/>
<dbReference type="Proteomes" id="UP000887540">
    <property type="component" value="Unplaced"/>
</dbReference>
<sequence length="275" mass="32377">MTITQETAQNSSLKVENYDQFVNNFINEVSIDLIQASINEAHFLKYAEDPDLDILPPLDVHFIWHTHMLRPLEYRKDCIEMVGKIVDHKSFTKEELVDKNRRKVAMEAWNKFDPNKTYDFGLVEHHDYEMKSSYDLLSAAFRQQQFMKKIITMECFFHENDIRQAVSRYQKFLFILKNTNGYNCVPTIDIDLVWHAHQLHPLGYAIDCKKIVEKIINHDDSVRELSHKAAETEMLWKKFGLGDYKIPTHETMTPDCDVSCSNDNCYSSFVIHKLF</sequence>